<dbReference type="InterPro" id="IPR000192">
    <property type="entry name" value="Aminotrans_V_dom"/>
</dbReference>
<evidence type="ECO:0000259" key="3">
    <source>
        <dbReference type="Pfam" id="PF00266"/>
    </source>
</evidence>
<reference evidence="4" key="1">
    <citation type="submission" date="2021-12" db="EMBL/GenBank/DDBJ databases">
        <title>Prjna785345.</title>
        <authorList>
            <person name="Rujirawat T."/>
            <person name="Krajaejun T."/>
        </authorList>
    </citation>
    <scope>NUCLEOTIDE SEQUENCE</scope>
    <source>
        <strain evidence="4">Pi057C3</strain>
    </source>
</reference>
<evidence type="ECO:0000256" key="1">
    <source>
        <dbReference type="ARBA" id="ARBA00022898"/>
    </source>
</evidence>
<comment type="caution">
    <text evidence="4">The sequence shown here is derived from an EMBL/GenBank/DDBJ whole genome shotgun (WGS) entry which is preliminary data.</text>
</comment>
<keyword evidence="1" id="KW-0663">Pyridoxal phosphate</keyword>
<dbReference type="Proteomes" id="UP001209570">
    <property type="component" value="Unassembled WGS sequence"/>
</dbReference>
<name>A0AAD5LUA6_PYTIN</name>
<dbReference type="InterPro" id="IPR015424">
    <property type="entry name" value="PyrdxlP-dep_Trfase"/>
</dbReference>
<evidence type="ECO:0000313" key="5">
    <source>
        <dbReference type="Proteomes" id="UP001209570"/>
    </source>
</evidence>
<evidence type="ECO:0000256" key="2">
    <source>
        <dbReference type="SAM" id="MobiDB-lite"/>
    </source>
</evidence>
<dbReference type="InterPro" id="IPR015422">
    <property type="entry name" value="PyrdxlP-dep_Trfase_small"/>
</dbReference>
<feature type="region of interest" description="Disordered" evidence="2">
    <location>
        <begin position="1"/>
        <end position="49"/>
    </location>
</feature>
<proteinExistence type="predicted"/>
<keyword evidence="5" id="KW-1185">Reference proteome</keyword>
<feature type="domain" description="Aminotransferase class V" evidence="3">
    <location>
        <begin position="95"/>
        <end position="385"/>
    </location>
</feature>
<dbReference type="Pfam" id="PF00266">
    <property type="entry name" value="Aminotran_5"/>
    <property type="match status" value="1"/>
</dbReference>
<sequence length="485" mass="54182">MAMQPSTAMPTAALPSAHSEPASSCQAPPPQHQLHHQQQQQQQQQDERCSVPNECNTMGLIGMSALWPQCREYLRNVTLGRECRSLFNLEPGAVFLNHNAFGTAVKPVLQAQAHFVNQMEMNPDRFFRRELPVLLRQAAARLAQFLQADAEDVVFVTNATTGMNAVLRSVDLQDGDEVLCLNLTYPSVLNTLRHLCYCTQEFVELKVVDVQLPIPSYDALVEQVAAAITPNTRLAVLDHIASTTGFVLPLEKLIPLFHSKGIPVLVDGASAPGQLPLNLSQLQADFYVGSSYKWLFGSKSCSFLYVNKEYQSMVRPVVTSLNYGQSFIEDFSVQGTRDESNFLTIVTALDFYESIGFERAYAHNKALMDWASNFLASLWGTNAQLPPWQRAPFVSNVRLPIAWPVGPDGQPLTNEEVMPICDAIMDLLADRFRLIVRIAPFQQELYVRISAQIYNERRDFELLGAAILELTKTPTLSDYLSQLSI</sequence>
<dbReference type="AlphaFoldDB" id="A0AAD5LUA6"/>
<dbReference type="PANTHER" id="PTHR43092">
    <property type="entry name" value="L-CYSTEINE DESULFHYDRASE"/>
    <property type="match status" value="1"/>
</dbReference>
<dbReference type="InterPro" id="IPR015421">
    <property type="entry name" value="PyrdxlP-dep_Trfase_major"/>
</dbReference>
<organism evidence="4 5">
    <name type="scientific">Pythium insidiosum</name>
    <name type="common">Pythiosis disease agent</name>
    <dbReference type="NCBI Taxonomy" id="114742"/>
    <lineage>
        <taxon>Eukaryota</taxon>
        <taxon>Sar</taxon>
        <taxon>Stramenopiles</taxon>
        <taxon>Oomycota</taxon>
        <taxon>Peronosporomycetes</taxon>
        <taxon>Pythiales</taxon>
        <taxon>Pythiaceae</taxon>
        <taxon>Pythium</taxon>
    </lineage>
</organism>
<dbReference type="SUPFAM" id="SSF53383">
    <property type="entry name" value="PLP-dependent transferases"/>
    <property type="match status" value="1"/>
</dbReference>
<dbReference type="PANTHER" id="PTHR43092:SF2">
    <property type="entry name" value="HERCYNYLCYSTEINE SULFOXIDE LYASE"/>
    <property type="match status" value="1"/>
</dbReference>
<evidence type="ECO:0000313" key="4">
    <source>
        <dbReference type="EMBL" id="KAJ0393490.1"/>
    </source>
</evidence>
<dbReference type="EMBL" id="JAKCXM010000488">
    <property type="protein sequence ID" value="KAJ0393490.1"/>
    <property type="molecule type" value="Genomic_DNA"/>
</dbReference>
<dbReference type="Gene3D" id="3.40.640.10">
    <property type="entry name" value="Type I PLP-dependent aspartate aminotransferase-like (Major domain)"/>
    <property type="match status" value="1"/>
</dbReference>
<gene>
    <name evidence="4" type="ORF">P43SY_001251</name>
</gene>
<dbReference type="Gene3D" id="3.90.1150.10">
    <property type="entry name" value="Aspartate Aminotransferase, domain 1"/>
    <property type="match status" value="1"/>
</dbReference>
<accession>A0AAD5LUA6</accession>
<protein>
    <recommendedName>
        <fullName evidence="3">Aminotransferase class V domain-containing protein</fullName>
    </recommendedName>
</protein>